<keyword evidence="8" id="KW-1185">Reference proteome</keyword>
<comment type="subcellular location">
    <subcellularLocation>
        <location evidence="1">Membrane</location>
        <topology evidence="1">Multi-pass membrane protein</topology>
    </subcellularLocation>
</comment>
<feature type="transmembrane region" description="Helical" evidence="5">
    <location>
        <begin position="36"/>
        <end position="52"/>
    </location>
</feature>
<evidence type="ECO:0000256" key="4">
    <source>
        <dbReference type="ARBA" id="ARBA00023136"/>
    </source>
</evidence>
<dbReference type="EMBL" id="LPUF01000001">
    <property type="protein sequence ID" value="OQK17899.1"/>
    <property type="molecule type" value="Genomic_DNA"/>
</dbReference>
<organism evidence="7 8">
    <name type="scientific">Methyloprofundus sedimenti</name>
    <dbReference type="NCBI Taxonomy" id="1420851"/>
    <lineage>
        <taxon>Bacteria</taxon>
        <taxon>Pseudomonadati</taxon>
        <taxon>Pseudomonadota</taxon>
        <taxon>Gammaproteobacteria</taxon>
        <taxon>Methylococcales</taxon>
        <taxon>Methylococcaceae</taxon>
        <taxon>Methyloprofundus</taxon>
    </lineage>
</organism>
<evidence type="ECO:0000259" key="6">
    <source>
        <dbReference type="Pfam" id="PF04932"/>
    </source>
</evidence>
<feature type="transmembrane region" description="Helical" evidence="5">
    <location>
        <begin position="64"/>
        <end position="83"/>
    </location>
</feature>
<feature type="transmembrane region" description="Helical" evidence="5">
    <location>
        <begin position="121"/>
        <end position="139"/>
    </location>
</feature>
<dbReference type="OrthoDB" id="8576060at2"/>
<keyword evidence="3 5" id="KW-1133">Transmembrane helix</keyword>
<feature type="domain" description="O-antigen ligase-related" evidence="6">
    <location>
        <begin position="217"/>
        <end position="358"/>
    </location>
</feature>
<keyword evidence="2 5" id="KW-0812">Transmembrane</keyword>
<protein>
    <recommendedName>
        <fullName evidence="6">O-antigen ligase-related domain-containing protein</fullName>
    </recommendedName>
</protein>
<feature type="transmembrane region" description="Helical" evidence="5">
    <location>
        <begin position="182"/>
        <end position="198"/>
    </location>
</feature>
<dbReference type="STRING" id="1420851.AU255_08570"/>
<feature type="transmembrane region" description="Helical" evidence="5">
    <location>
        <begin position="205"/>
        <end position="223"/>
    </location>
</feature>
<feature type="transmembrane region" description="Helical" evidence="5">
    <location>
        <begin position="341"/>
        <end position="365"/>
    </location>
</feature>
<feature type="transmembrane region" description="Helical" evidence="5">
    <location>
        <begin position="377"/>
        <end position="396"/>
    </location>
</feature>
<dbReference type="InterPro" id="IPR051533">
    <property type="entry name" value="WaaL-like"/>
</dbReference>
<proteinExistence type="predicted"/>
<comment type="caution">
    <text evidence="7">The sequence shown here is derived from an EMBL/GenBank/DDBJ whole genome shotgun (WGS) entry which is preliminary data.</text>
</comment>
<dbReference type="InterPro" id="IPR007016">
    <property type="entry name" value="O-antigen_ligase-rel_domated"/>
</dbReference>
<evidence type="ECO:0000256" key="3">
    <source>
        <dbReference type="ARBA" id="ARBA00022989"/>
    </source>
</evidence>
<keyword evidence="4 5" id="KW-0472">Membrane</keyword>
<dbReference type="GO" id="GO:0016020">
    <property type="term" value="C:membrane"/>
    <property type="evidence" value="ECO:0007669"/>
    <property type="project" value="UniProtKB-SubCell"/>
</dbReference>
<evidence type="ECO:0000256" key="1">
    <source>
        <dbReference type="ARBA" id="ARBA00004141"/>
    </source>
</evidence>
<dbReference type="Pfam" id="PF04932">
    <property type="entry name" value="Wzy_C"/>
    <property type="match status" value="1"/>
</dbReference>
<sequence>MFKPLVLFKISLFFLILWPTYIAMKFGSLPALSPDRLMQMALILVFILYFVFKTKKINRLKNYKSIVFIIFYYSLWNLCASIFGSENIAASISSLTNWFILGPFLLFFTFAFITKEKEINNLISTIILIMFIVNIIGLIEVCKGELLFKNFLITENEYTLGAMTENTRNGIYRIRSVFSNPLVYAQFLLAVIPLQFYNYKQKNSLIIKSLLFMDIGLSVFLLYKTGSRAGLALAIMMPCLKYYIAMYKKRWFKLVSIPIVIFFTVIIIIGVYNYTQENIATVNNLHTMNVHGQIDDETLSTLARVLQFQLGFESVKLHPISGIGFGEEMKAVEPLHSIDNYYLTLVLSTGIVGLMFFMTVVFRVINRAIKNIKIYKDEMTVYLLVSFILLLVYYFILSIPKANSLLFLIASLIYIKSQLLRKAHHE</sequence>
<dbReference type="PANTHER" id="PTHR37422:SF13">
    <property type="entry name" value="LIPOPOLYSACCHARIDE BIOSYNTHESIS PROTEIN PA4999-RELATED"/>
    <property type="match status" value="1"/>
</dbReference>
<evidence type="ECO:0000256" key="2">
    <source>
        <dbReference type="ARBA" id="ARBA00022692"/>
    </source>
</evidence>
<feature type="transmembrane region" description="Helical" evidence="5">
    <location>
        <begin position="7"/>
        <end position="24"/>
    </location>
</feature>
<feature type="transmembrane region" description="Helical" evidence="5">
    <location>
        <begin position="95"/>
        <end position="114"/>
    </location>
</feature>
<dbReference type="RefSeq" id="WP_080522506.1">
    <property type="nucleotide sequence ID" value="NZ_LPUF01000001.1"/>
</dbReference>
<reference evidence="7 8" key="1">
    <citation type="submission" date="2015-12" db="EMBL/GenBank/DDBJ databases">
        <authorList>
            <person name="Shamseldin A."/>
            <person name="Moawad H."/>
            <person name="Abd El-Rahim W.M."/>
            <person name="Sadowsky M.J."/>
        </authorList>
    </citation>
    <scope>NUCLEOTIDE SEQUENCE [LARGE SCALE GENOMIC DNA]</scope>
    <source>
        <strain evidence="7 8">WF1</strain>
    </source>
</reference>
<feature type="transmembrane region" description="Helical" evidence="5">
    <location>
        <begin position="229"/>
        <end position="247"/>
    </location>
</feature>
<dbReference type="PANTHER" id="PTHR37422">
    <property type="entry name" value="TEICHURONIC ACID BIOSYNTHESIS PROTEIN TUAE"/>
    <property type="match status" value="1"/>
</dbReference>
<evidence type="ECO:0000256" key="5">
    <source>
        <dbReference type="SAM" id="Phobius"/>
    </source>
</evidence>
<evidence type="ECO:0000313" key="8">
    <source>
        <dbReference type="Proteomes" id="UP000191980"/>
    </source>
</evidence>
<dbReference type="Proteomes" id="UP000191980">
    <property type="component" value="Unassembled WGS sequence"/>
</dbReference>
<name>A0A1V8M8P9_9GAMM</name>
<accession>A0A1V8M8P9</accession>
<evidence type="ECO:0000313" key="7">
    <source>
        <dbReference type="EMBL" id="OQK17899.1"/>
    </source>
</evidence>
<dbReference type="AlphaFoldDB" id="A0A1V8M8P9"/>
<gene>
    <name evidence="7" type="ORF">AU255_08570</name>
</gene>
<feature type="transmembrane region" description="Helical" evidence="5">
    <location>
        <begin position="254"/>
        <end position="275"/>
    </location>
</feature>